<protein>
    <submittedName>
        <fullName evidence="1">Uncharacterized protein</fullName>
    </submittedName>
</protein>
<organism evidence="1">
    <name type="scientific">gut metagenome</name>
    <dbReference type="NCBI Taxonomy" id="749906"/>
    <lineage>
        <taxon>unclassified sequences</taxon>
        <taxon>metagenomes</taxon>
        <taxon>organismal metagenomes</taxon>
    </lineage>
</organism>
<accession>J9FAA5</accession>
<gene>
    <name evidence="1" type="ORF">EVA_20526</name>
</gene>
<proteinExistence type="predicted"/>
<dbReference type="EMBL" id="AMCI01008231">
    <property type="protein sequence ID" value="EJW91368.1"/>
    <property type="molecule type" value="Genomic_DNA"/>
</dbReference>
<evidence type="ECO:0000313" key="1">
    <source>
        <dbReference type="EMBL" id="EJW91368.1"/>
    </source>
</evidence>
<comment type="caution">
    <text evidence="1">The sequence shown here is derived from an EMBL/GenBank/DDBJ whole genome shotgun (WGS) entry which is preliminary data.</text>
</comment>
<dbReference type="AlphaFoldDB" id="J9FAA5"/>
<sequence>MFLHLCDDQILAHLILIGDTLILLQLLAGVVDGCFKDQVLVVGNGNLRRSRTRIDG</sequence>
<name>J9FAA5_9ZZZZ</name>
<reference evidence="1" key="1">
    <citation type="journal article" date="2012" name="PLoS ONE">
        <title>Gene sets for utilization of primary and secondary nutrition supplies in the distal gut of endangered iberian lynx.</title>
        <authorList>
            <person name="Alcaide M."/>
            <person name="Messina E."/>
            <person name="Richter M."/>
            <person name="Bargiela R."/>
            <person name="Peplies J."/>
            <person name="Huws S.A."/>
            <person name="Newbold C.J."/>
            <person name="Golyshin P.N."/>
            <person name="Simon M.A."/>
            <person name="Lopez G."/>
            <person name="Yakimov M.M."/>
            <person name="Ferrer M."/>
        </authorList>
    </citation>
    <scope>NUCLEOTIDE SEQUENCE</scope>
</reference>